<proteinExistence type="predicted"/>
<dbReference type="RefSeq" id="WP_254010891.1">
    <property type="nucleotide sequence ID" value="NZ_JAMZMM010000038.1"/>
</dbReference>
<name>A0AAE3KL16_9CYAN</name>
<evidence type="ECO:0000313" key="4">
    <source>
        <dbReference type="Proteomes" id="UP001204953"/>
    </source>
</evidence>
<evidence type="ECO:0000313" key="3">
    <source>
        <dbReference type="EMBL" id="MCP2728070.1"/>
    </source>
</evidence>
<evidence type="ECO:0000256" key="1">
    <source>
        <dbReference type="ARBA" id="ARBA00022676"/>
    </source>
</evidence>
<dbReference type="InterPro" id="IPR051199">
    <property type="entry name" value="LPS_LOS_Heptosyltrfase"/>
</dbReference>
<dbReference type="Gene3D" id="3.40.50.2000">
    <property type="entry name" value="Glycogen Phosphorylase B"/>
    <property type="match status" value="2"/>
</dbReference>
<protein>
    <submittedName>
        <fullName evidence="3">Glycosyltransferase family 9 protein</fullName>
    </submittedName>
</protein>
<dbReference type="EMBL" id="JAMZMM010000038">
    <property type="protein sequence ID" value="MCP2728070.1"/>
    <property type="molecule type" value="Genomic_DNA"/>
</dbReference>
<reference evidence="3" key="1">
    <citation type="submission" date="2022-06" db="EMBL/GenBank/DDBJ databases">
        <title>New cyanobacteria of genus Symplocastrum in benthos of Lake Baikal.</title>
        <authorList>
            <person name="Sorokovikova E."/>
            <person name="Tikhonova I."/>
            <person name="Krasnopeev A."/>
            <person name="Evseev P."/>
            <person name="Gladkikh A."/>
            <person name="Belykh O."/>
        </authorList>
    </citation>
    <scope>NUCLEOTIDE SEQUENCE</scope>
    <source>
        <strain evidence="3">BBK-W-15</strain>
    </source>
</reference>
<dbReference type="AlphaFoldDB" id="A0AAE3KL16"/>
<dbReference type="Proteomes" id="UP001204953">
    <property type="component" value="Unassembled WGS sequence"/>
</dbReference>
<dbReference type="GO" id="GO:0005829">
    <property type="term" value="C:cytosol"/>
    <property type="evidence" value="ECO:0007669"/>
    <property type="project" value="TreeGrafter"/>
</dbReference>
<keyword evidence="1" id="KW-0328">Glycosyltransferase</keyword>
<dbReference type="PANTHER" id="PTHR30160">
    <property type="entry name" value="TETRAACYLDISACCHARIDE 4'-KINASE-RELATED"/>
    <property type="match status" value="1"/>
</dbReference>
<dbReference type="GO" id="GO:0008713">
    <property type="term" value="F:ADP-heptose-lipopolysaccharide heptosyltransferase activity"/>
    <property type="evidence" value="ECO:0007669"/>
    <property type="project" value="TreeGrafter"/>
</dbReference>
<comment type="caution">
    <text evidence="3">The sequence shown here is derived from an EMBL/GenBank/DDBJ whole genome shotgun (WGS) entry which is preliminary data.</text>
</comment>
<keyword evidence="2" id="KW-0808">Transferase</keyword>
<dbReference type="CDD" id="cd03789">
    <property type="entry name" value="GT9_LPS_heptosyltransferase"/>
    <property type="match status" value="1"/>
</dbReference>
<dbReference type="SUPFAM" id="SSF53756">
    <property type="entry name" value="UDP-Glycosyltransferase/glycogen phosphorylase"/>
    <property type="match status" value="1"/>
</dbReference>
<organism evidence="3 4">
    <name type="scientific">Limnofasciculus baicalensis BBK-W-15</name>
    <dbReference type="NCBI Taxonomy" id="2699891"/>
    <lineage>
        <taxon>Bacteria</taxon>
        <taxon>Bacillati</taxon>
        <taxon>Cyanobacteriota</taxon>
        <taxon>Cyanophyceae</taxon>
        <taxon>Coleofasciculales</taxon>
        <taxon>Coleofasciculaceae</taxon>
        <taxon>Limnofasciculus</taxon>
        <taxon>Limnofasciculus baicalensis</taxon>
    </lineage>
</organism>
<sequence length="320" mass="34775">MRILALVPGGISDQILFFPTLAHLEANYPDAEIDVIVEPRAKGAYRVCKSVNEVLTFDYKDRNGLADFGNLLGILRDREYDAAVALGGSWSVSFLLWMGGIPTRVGYANGAGKLFFSNPVPLKTEQYTAQMYHDLLQGFGINSPCPNLSIRVPKSDIDWAQTEQRRLGTIESGYILIHGGSSKVSQAKGIDKIYPVQKWEGIVADIQHKQPDMPIVVLQGPDDGEIVGAMKLACPDIKVISPPDIGKLAAIIASANLILCTDSAPLQLAVAVGTYTFGLFGPTKAEKRLPQNERCIGIQSPTSRIADISPDDVLKQVWRG</sequence>
<dbReference type="Pfam" id="PF01075">
    <property type="entry name" value="Glyco_transf_9"/>
    <property type="match status" value="1"/>
</dbReference>
<evidence type="ECO:0000256" key="2">
    <source>
        <dbReference type="ARBA" id="ARBA00022679"/>
    </source>
</evidence>
<dbReference type="PANTHER" id="PTHR30160:SF7">
    <property type="entry name" value="ADP-HEPTOSE--LPS HEPTOSYLTRANSFERASE 2"/>
    <property type="match status" value="1"/>
</dbReference>
<dbReference type="GO" id="GO:0009244">
    <property type="term" value="P:lipopolysaccharide core region biosynthetic process"/>
    <property type="evidence" value="ECO:0007669"/>
    <property type="project" value="TreeGrafter"/>
</dbReference>
<accession>A0AAE3KL16</accession>
<keyword evidence="4" id="KW-1185">Reference proteome</keyword>
<dbReference type="InterPro" id="IPR002201">
    <property type="entry name" value="Glyco_trans_9"/>
</dbReference>
<gene>
    <name evidence="3" type="ORF">NJ959_06215</name>
</gene>